<comment type="caution">
    <text evidence="2">The sequence shown here is derived from an EMBL/GenBank/DDBJ whole genome shotgun (WGS) entry which is preliminary data.</text>
</comment>
<protein>
    <submittedName>
        <fullName evidence="2">Uncharacterized protein</fullName>
    </submittedName>
</protein>
<feature type="transmembrane region" description="Helical" evidence="1">
    <location>
        <begin position="12"/>
        <end position="33"/>
    </location>
</feature>
<dbReference type="RefSeq" id="WP_203646737.1">
    <property type="nucleotide sequence ID" value="NZ_BOLN01000011.1"/>
</dbReference>
<feature type="transmembrane region" description="Helical" evidence="1">
    <location>
        <begin position="39"/>
        <end position="59"/>
    </location>
</feature>
<name>A0ABW4D790_9LACO</name>
<feature type="transmembrane region" description="Helical" evidence="1">
    <location>
        <begin position="71"/>
        <end position="86"/>
    </location>
</feature>
<evidence type="ECO:0000256" key="1">
    <source>
        <dbReference type="SAM" id="Phobius"/>
    </source>
</evidence>
<gene>
    <name evidence="2" type="ORF">ACFQ44_12660</name>
</gene>
<reference evidence="3" key="1">
    <citation type="journal article" date="2019" name="Int. J. Syst. Evol. Microbiol.">
        <title>The Global Catalogue of Microorganisms (GCM) 10K type strain sequencing project: providing services to taxonomists for standard genome sequencing and annotation.</title>
        <authorList>
            <consortium name="The Broad Institute Genomics Platform"/>
            <consortium name="The Broad Institute Genome Sequencing Center for Infectious Disease"/>
            <person name="Wu L."/>
            <person name="Ma J."/>
        </authorList>
    </citation>
    <scope>NUCLEOTIDE SEQUENCE [LARGE SCALE GENOMIC DNA]</scope>
    <source>
        <strain evidence="3">CCM 8979</strain>
    </source>
</reference>
<keyword evidence="1" id="KW-0812">Transmembrane</keyword>
<evidence type="ECO:0000313" key="2">
    <source>
        <dbReference type="EMBL" id="MFD1456511.1"/>
    </source>
</evidence>
<accession>A0ABW4D790</accession>
<dbReference type="EMBL" id="JBHTOD010000011">
    <property type="protein sequence ID" value="MFD1456511.1"/>
    <property type="molecule type" value="Genomic_DNA"/>
</dbReference>
<keyword evidence="1" id="KW-0472">Membrane</keyword>
<sequence>MRLLQQYHHSLVLISLLAGVFLLSKLMILQFALPNTFTTTVVMIFDFVLLVGVYLVDRLRRQISLTKRDRLLYGAILVWIVLASVTF</sequence>
<organism evidence="2 3">
    <name type="scientific">Levilactobacillus lanxiensis</name>
    <dbReference type="NCBI Taxonomy" id="2799568"/>
    <lineage>
        <taxon>Bacteria</taxon>
        <taxon>Bacillati</taxon>
        <taxon>Bacillota</taxon>
        <taxon>Bacilli</taxon>
        <taxon>Lactobacillales</taxon>
        <taxon>Lactobacillaceae</taxon>
        <taxon>Levilactobacillus</taxon>
    </lineage>
</organism>
<evidence type="ECO:0000313" key="3">
    <source>
        <dbReference type="Proteomes" id="UP001597189"/>
    </source>
</evidence>
<dbReference type="Proteomes" id="UP001597189">
    <property type="component" value="Unassembled WGS sequence"/>
</dbReference>
<keyword evidence="3" id="KW-1185">Reference proteome</keyword>
<keyword evidence="1" id="KW-1133">Transmembrane helix</keyword>
<proteinExistence type="predicted"/>